<feature type="chain" id="PRO_5012511869" description="Carboxypeptidase regulatory-like domain-containing protein" evidence="1">
    <location>
        <begin position="20"/>
        <end position="604"/>
    </location>
</feature>
<accession>A0A239B028</accession>
<reference evidence="2 3" key="1">
    <citation type="submission" date="2017-06" db="EMBL/GenBank/DDBJ databases">
        <authorList>
            <person name="Kim H.J."/>
            <person name="Triplett B.A."/>
        </authorList>
    </citation>
    <scope>NUCLEOTIDE SEQUENCE [LARGE SCALE GENOMIC DNA]</scope>
    <source>
        <strain evidence="2 3">DSM 25597</strain>
    </source>
</reference>
<evidence type="ECO:0008006" key="4">
    <source>
        <dbReference type="Google" id="ProtNLM"/>
    </source>
</evidence>
<keyword evidence="3" id="KW-1185">Reference proteome</keyword>
<feature type="signal peptide" evidence="1">
    <location>
        <begin position="1"/>
        <end position="19"/>
    </location>
</feature>
<dbReference type="RefSeq" id="WP_143337161.1">
    <property type="nucleotide sequence ID" value="NZ_BMEP01000006.1"/>
</dbReference>
<sequence>MKTLRILTMIMIAFTLVFTSCERDDNFTDDNSDTPDDTVIIDDNNDPTDTGNLDQFFGSAVNRDFFGQVVDENNNAIQGALVKVGALTVFTDDNGIFSAENASVNEQFAYLRVTASGYVTSGRALRPSDGINRVKIMLLSADVTATVNSGSPETVQLGNGTSVALPGAYIDENGNAYSGAVDVILDYLDPASADLDAVMPGMLYAEDAAGDEAYLETFGMISVELRDTSGNELNIDPNNPAELRFPLDPALQGVAPATIPLWSFNDELGYWIEDGEAVLQGNEYVGQVSHFSFWNCDAPFPVVDFCTTVLDDNGNALANTTVTITSPNTPYPRSGVTDQNGQVCGKVPSGLTMTIEVVDLCGNPVFSDVIGPFAGPTTYGPISVNPGSSTSQQVIGNFNDCSNNPITNGYVVLEYGGSVFYEPVTAGTFDINLISCPASNTFTLEAIDIVNQQSSGIINYTFTPPTTTLGTITSCNAVSEYIEWEAEGVQRFLTSPINTYDNGNNFSVNASNGNEFFYISSSDTAVGTYTWGNGQQAPPGSFEMEMYEVLSQIDIDYNAPINITFQLNAFGAVGDYIDITFSGTYSDNSAMIQPISGSLHVIRD</sequence>
<organism evidence="2 3">
    <name type="scientific">Dokdonia pacifica</name>
    <dbReference type="NCBI Taxonomy" id="1627892"/>
    <lineage>
        <taxon>Bacteria</taxon>
        <taxon>Pseudomonadati</taxon>
        <taxon>Bacteroidota</taxon>
        <taxon>Flavobacteriia</taxon>
        <taxon>Flavobacteriales</taxon>
        <taxon>Flavobacteriaceae</taxon>
        <taxon>Dokdonia</taxon>
    </lineage>
</organism>
<dbReference type="AlphaFoldDB" id="A0A239B028"/>
<gene>
    <name evidence="2" type="ORF">SAMN06265376_105258</name>
</gene>
<keyword evidence="1" id="KW-0732">Signal</keyword>
<dbReference type="SUPFAM" id="SSF49464">
    <property type="entry name" value="Carboxypeptidase regulatory domain-like"/>
    <property type="match status" value="1"/>
</dbReference>
<evidence type="ECO:0000313" key="2">
    <source>
        <dbReference type="EMBL" id="SNS01325.1"/>
    </source>
</evidence>
<protein>
    <recommendedName>
        <fullName evidence="4">Carboxypeptidase regulatory-like domain-containing protein</fullName>
    </recommendedName>
</protein>
<evidence type="ECO:0000256" key="1">
    <source>
        <dbReference type="SAM" id="SignalP"/>
    </source>
</evidence>
<dbReference type="EMBL" id="FZNY01000005">
    <property type="protein sequence ID" value="SNS01325.1"/>
    <property type="molecule type" value="Genomic_DNA"/>
</dbReference>
<dbReference type="InterPro" id="IPR008969">
    <property type="entry name" value="CarboxyPept-like_regulatory"/>
</dbReference>
<proteinExistence type="predicted"/>
<dbReference type="Proteomes" id="UP000198379">
    <property type="component" value="Unassembled WGS sequence"/>
</dbReference>
<dbReference type="PROSITE" id="PS51257">
    <property type="entry name" value="PROKAR_LIPOPROTEIN"/>
    <property type="match status" value="1"/>
</dbReference>
<evidence type="ECO:0000313" key="3">
    <source>
        <dbReference type="Proteomes" id="UP000198379"/>
    </source>
</evidence>
<dbReference type="OrthoDB" id="973965at2"/>
<name>A0A239B028_9FLAO</name>